<dbReference type="Pfam" id="PF13304">
    <property type="entry name" value="AAA_21"/>
    <property type="match status" value="1"/>
</dbReference>
<evidence type="ECO:0000256" key="1">
    <source>
        <dbReference type="ARBA" id="ARBA00023236"/>
    </source>
</evidence>
<dbReference type="PANTHER" id="PTHR32182">
    <property type="entry name" value="DNA REPLICATION AND REPAIR PROTEIN RECF"/>
    <property type="match status" value="1"/>
</dbReference>
<comment type="caution">
    <text evidence="3">The sequence shown here is derived from an EMBL/GenBank/DDBJ whole genome shotgun (WGS) entry which is preliminary data.</text>
</comment>
<organism evidence="3 4">
    <name type="scientific">Nonomuraea ferruginea</name>
    <dbReference type="NCBI Taxonomy" id="46174"/>
    <lineage>
        <taxon>Bacteria</taxon>
        <taxon>Bacillati</taxon>
        <taxon>Actinomycetota</taxon>
        <taxon>Actinomycetes</taxon>
        <taxon>Streptosporangiales</taxon>
        <taxon>Streptosporangiaceae</taxon>
        <taxon>Nonomuraea</taxon>
    </lineage>
</organism>
<proteinExistence type="predicted"/>
<dbReference type="Proteomes" id="UP001212498">
    <property type="component" value="Unassembled WGS sequence"/>
</dbReference>
<dbReference type="PIRSF" id="PIRSF029347">
    <property type="entry name" value="RecF"/>
    <property type="match status" value="1"/>
</dbReference>
<keyword evidence="1" id="KW-0742">SOS response</keyword>
<evidence type="ECO:0000313" key="3">
    <source>
        <dbReference type="EMBL" id="MDA0639866.1"/>
    </source>
</evidence>
<sequence length="420" mass="46328">MNEKIHRDAAPFVTRVRVRDFRSIATCDVRLEPLTILAGFNASGKSNFLDALRFVRDALVLSPSRAVAERGSLDSLLHRNTSTGRAAPSFLIELHLAFSSVQGEATYEIQIGRDPDQERPLLVLTEKLRLISREAHAQYSIDAISGERIVRGDDLPGARLGPDELLLPVVGRLTPYDTVLRALTSMRFYDLDTNTLRELDDTRVRQTQLGERGEHLGQVLGLLADQHPEAKESVDGWMRWLVPSLLGVDRRMQGDFATIEARFWNGDPIVPFWEAVNAGTVHAGDPHVQVFQREQLSEGTVRGTGVLTALNQPDALAGGIPLLAIEEPELAIHPAKVSGLLAAMAEASHWTQVIATTQSSDLLTAEELQPSSLRLVEMAAGVSRIGELSRKTLQVLRENPSYLADYHRHGQLRSDEEEGA</sequence>
<dbReference type="InterPro" id="IPR014555">
    <property type="entry name" value="RecF-like"/>
</dbReference>
<evidence type="ECO:0000259" key="2">
    <source>
        <dbReference type="Pfam" id="PF13304"/>
    </source>
</evidence>
<dbReference type="RefSeq" id="WP_271275284.1">
    <property type="nucleotide sequence ID" value="NZ_BAABFD010000004.1"/>
</dbReference>
<evidence type="ECO:0000313" key="4">
    <source>
        <dbReference type="Proteomes" id="UP001212498"/>
    </source>
</evidence>
<keyword evidence="4" id="KW-1185">Reference proteome</keyword>
<dbReference type="InterPro" id="IPR003959">
    <property type="entry name" value="ATPase_AAA_core"/>
</dbReference>
<dbReference type="EMBL" id="JAPNUD010000007">
    <property type="protein sequence ID" value="MDA0639866.1"/>
    <property type="molecule type" value="Genomic_DNA"/>
</dbReference>
<feature type="domain" description="ATPase AAA-type core" evidence="2">
    <location>
        <begin position="34"/>
        <end position="362"/>
    </location>
</feature>
<keyword evidence="1" id="KW-0227">DNA damage</keyword>
<dbReference type="SUPFAM" id="SSF52540">
    <property type="entry name" value="P-loop containing nucleoside triphosphate hydrolases"/>
    <property type="match status" value="1"/>
</dbReference>
<reference evidence="3 4" key="1">
    <citation type="submission" date="2022-11" db="EMBL/GenBank/DDBJ databases">
        <title>Nonomuraea corallina sp. nov., a new species of the genus Nonomuraea isolated from sea side sediment in Thai sea.</title>
        <authorList>
            <person name="Ngamcharungchit C."/>
            <person name="Matsumoto A."/>
            <person name="Suriyachadkun C."/>
            <person name="Panbangred W."/>
            <person name="Inahashi Y."/>
            <person name="Intra B."/>
        </authorList>
    </citation>
    <scope>NUCLEOTIDE SEQUENCE [LARGE SCALE GENOMIC DNA]</scope>
    <source>
        <strain evidence="3 4">DSM 43553</strain>
    </source>
</reference>
<dbReference type="InterPro" id="IPR027417">
    <property type="entry name" value="P-loop_NTPase"/>
</dbReference>
<gene>
    <name evidence="3" type="ORF">OUY24_04485</name>
</gene>
<name>A0ABT4SSN6_9ACTN</name>
<accession>A0ABT4SSN6</accession>
<protein>
    <submittedName>
        <fullName evidence="3">AAA family ATPase</fullName>
    </submittedName>
</protein>
<dbReference type="Gene3D" id="3.40.50.300">
    <property type="entry name" value="P-loop containing nucleotide triphosphate hydrolases"/>
    <property type="match status" value="1"/>
</dbReference>
<dbReference type="PANTHER" id="PTHR32182:SF22">
    <property type="entry name" value="ATP-DEPENDENT ENDONUCLEASE, OLD FAMILY-RELATED"/>
    <property type="match status" value="1"/>
</dbReference>